<keyword evidence="4" id="KW-1185">Reference proteome</keyword>
<accession>A0A0W0XUR4</accession>
<comment type="caution">
    <text evidence="3">The sequence shown here is derived from an EMBL/GenBank/DDBJ whole genome shotgun (WGS) entry which is preliminary data.</text>
</comment>
<reference evidence="3 4" key="1">
    <citation type="submission" date="2015-11" db="EMBL/GenBank/DDBJ databases">
        <title>Genomic analysis of 38 Legionella species identifies large and diverse effector repertoires.</title>
        <authorList>
            <person name="Burstein D."/>
            <person name="Amaro F."/>
            <person name="Zusman T."/>
            <person name="Lifshitz Z."/>
            <person name="Cohen O."/>
            <person name="Gilbert J.A."/>
            <person name="Pupko T."/>
            <person name="Shuman H.A."/>
            <person name="Segal G."/>
        </authorList>
    </citation>
    <scope>NUCLEOTIDE SEQUENCE [LARGE SCALE GENOMIC DNA]</scope>
    <source>
        <strain evidence="3 4">CDC#1442-AUS-E</strain>
    </source>
</reference>
<feature type="compositionally biased region" description="Low complexity" evidence="1">
    <location>
        <begin position="41"/>
        <end position="55"/>
    </location>
</feature>
<dbReference type="RefSeq" id="WP_058508178.1">
    <property type="nucleotide sequence ID" value="NZ_CAAAIK010000037.1"/>
</dbReference>
<evidence type="ECO:0008006" key="5">
    <source>
        <dbReference type="Google" id="ProtNLM"/>
    </source>
</evidence>
<protein>
    <recommendedName>
        <fullName evidence="5">Low-complexity protein</fullName>
    </recommendedName>
</protein>
<feature type="signal peptide" evidence="2">
    <location>
        <begin position="1"/>
        <end position="22"/>
    </location>
</feature>
<evidence type="ECO:0000313" key="4">
    <source>
        <dbReference type="Proteomes" id="UP000054618"/>
    </source>
</evidence>
<evidence type="ECO:0000256" key="2">
    <source>
        <dbReference type="SAM" id="SignalP"/>
    </source>
</evidence>
<feature type="compositionally biased region" description="Basic and acidic residues" evidence="1">
    <location>
        <begin position="56"/>
        <end position="66"/>
    </location>
</feature>
<dbReference type="Proteomes" id="UP000054618">
    <property type="component" value="Unassembled WGS sequence"/>
</dbReference>
<sequence>MNKTIAVLLGTGLGLTSTVSLADAFQTTSLPQGYKNTLVADSSTPGSDTSTQTQTDDGKDDKKGEGKCAAGKCGAGKCGSSN</sequence>
<evidence type="ECO:0000256" key="1">
    <source>
        <dbReference type="SAM" id="MobiDB-lite"/>
    </source>
</evidence>
<dbReference type="PATRIC" id="fig|45073.5.peg.2191"/>
<proteinExistence type="predicted"/>
<feature type="compositionally biased region" description="Gly residues" evidence="1">
    <location>
        <begin position="73"/>
        <end position="82"/>
    </location>
</feature>
<feature type="chain" id="PRO_5006916902" description="Low-complexity protein" evidence="2">
    <location>
        <begin position="23"/>
        <end position="82"/>
    </location>
</feature>
<organism evidence="3 4">
    <name type="scientific">Legionella quinlivanii</name>
    <dbReference type="NCBI Taxonomy" id="45073"/>
    <lineage>
        <taxon>Bacteria</taxon>
        <taxon>Pseudomonadati</taxon>
        <taxon>Pseudomonadota</taxon>
        <taxon>Gammaproteobacteria</taxon>
        <taxon>Legionellales</taxon>
        <taxon>Legionellaceae</taxon>
        <taxon>Legionella</taxon>
    </lineage>
</organism>
<dbReference type="AlphaFoldDB" id="A0A0W0XUR4"/>
<dbReference type="STRING" id="45073.Lqui_2080"/>
<keyword evidence="2" id="KW-0732">Signal</keyword>
<gene>
    <name evidence="3" type="ORF">Lqui_2080</name>
</gene>
<evidence type="ECO:0000313" key="3">
    <source>
        <dbReference type="EMBL" id="KTD48164.1"/>
    </source>
</evidence>
<dbReference type="EMBL" id="LNYS01000013">
    <property type="protein sequence ID" value="KTD48164.1"/>
    <property type="molecule type" value="Genomic_DNA"/>
</dbReference>
<name>A0A0W0XUR4_9GAMM</name>
<feature type="region of interest" description="Disordered" evidence="1">
    <location>
        <begin position="34"/>
        <end position="82"/>
    </location>
</feature>